<reference evidence="2" key="1">
    <citation type="submission" date="2021-11" db="EMBL/GenBank/DDBJ databases">
        <title>Streptomyces corallinus and Kineosporia corallina sp. nov., two new coral-derived marine actinobacteria.</title>
        <authorList>
            <person name="Buangrab K."/>
            <person name="Sutthacheep M."/>
            <person name="Yeemin T."/>
            <person name="Harunari E."/>
            <person name="Igarashi Y."/>
            <person name="Sripreechasak P."/>
            <person name="Kanchanasin P."/>
            <person name="Tanasupawat S."/>
            <person name="Phongsopitanun W."/>
        </authorList>
    </citation>
    <scope>NUCLEOTIDE SEQUENCE</scope>
    <source>
        <strain evidence="2">JCM 31032</strain>
    </source>
</reference>
<feature type="domain" description="Transcription regulator PadR N-terminal" evidence="1">
    <location>
        <begin position="18"/>
        <end position="88"/>
    </location>
</feature>
<accession>A0A9X1N8W8</accession>
<dbReference type="SUPFAM" id="SSF46785">
    <property type="entry name" value="Winged helix' DNA-binding domain"/>
    <property type="match status" value="1"/>
</dbReference>
<dbReference type="PANTHER" id="PTHR33169">
    <property type="entry name" value="PADR-FAMILY TRANSCRIPTIONAL REGULATOR"/>
    <property type="match status" value="1"/>
</dbReference>
<comment type="caution">
    <text evidence="2">The sequence shown here is derived from an EMBL/GenBank/DDBJ whole genome shotgun (WGS) entry which is preliminary data.</text>
</comment>
<gene>
    <name evidence="2" type="ORF">LR394_00875</name>
</gene>
<evidence type="ECO:0000313" key="3">
    <source>
        <dbReference type="Proteomes" id="UP001138997"/>
    </source>
</evidence>
<dbReference type="RefSeq" id="WP_231438360.1">
    <property type="nucleotide sequence ID" value="NZ_JAJOMB010000001.1"/>
</dbReference>
<name>A0A9X1N8W8_9ACTN</name>
<keyword evidence="3" id="KW-1185">Reference proteome</keyword>
<dbReference type="Pfam" id="PF03551">
    <property type="entry name" value="PadR"/>
    <property type="match status" value="1"/>
</dbReference>
<dbReference type="EMBL" id="JAJOMB010000001">
    <property type="protein sequence ID" value="MCD5309434.1"/>
    <property type="molecule type" value="Genomic_DNA"/>
</dbReference>
<dbReference type="AlphaFoldDB" id="A0A9X1N8W8"/>
<dbReference type="InterPro" id="IPR005149">
    <property type="entry name" value="Tscrpt_reg_PadR_N"/>
</dbReference>
<proteinExistence type="predicted"/>
<evidence type="ECO:0000259" key="1">
    <source>
        <dbReference type="Pfam" id="PF03551"/>
    </source>
</evidence>
<organism evidence="2 3">
    <name type="scientific">Kineosporia babensis</name>
    <dbReference type="NCBI Taxonomy" id="499548"/>
    <lineage>
        <taxon>Bacteria</taxon>
        <taxon>Bacillati</taxon>
        <taxon>Actinomycetota</taxon>
        <taxon>Actinomycetes</taxon>
        <taxon>Kineosporiales</taxon>
        <taxon>Kineosporiaceae</taxon>
        <taxon>Kineosporia</taxon>
    </lineage>
</organism>
<dbReference type="InterPro" id="IPR036390">
    <property type="entry name" value="WH_DNA-bd_sf"/>
</dbReference>
<dbReference type="Proteomes" id="UP001138997">
    <property type="component" value="Unassembled WGS sequence"/>
</dbReference>
<dbReference type="InterPro" id="IPR036388">
    <property type="entry name" value="WH-like_DNA-bd_sf"/>
</dbReference>
<protein>
    <submittedName>
        <fullName evidence="2">PadR family transcriptional regulator</fullName>
    </submittedName>
</protein>
<dbReference type="PANTHER" id="PTHR33169:SF14">
    <property type="entry name" value="TRANSCRIPTIONAL REGULATOR RV3488"/>
    <property type="match status" value="1"/>
</dbReference>
<dbReference type="Gene3D" id="1.10.10.10">
    <property type="entry name" value="Winged helix-like DNA-binding domain superfamily/Winged helix DNA-binding domain"/>
    <property type="match status" value="1"/>
</dbReference>
<sequence length="114" mass="12434">MGREPGASWRKAALELAILAALTQGEGHGYALAQRLSEFGLGQIKGGALYPVLNRLESEGRVEASWQAGEGGPGRKVYALTDSGRQMLTLERQQWREFSAALDTMLNDLDEETL</sequence>
<evidence type="ECO:0000313" key="2">
    <source>
        <dbReference type="EMBL" id="MCD5309434.1"/>
    </source>
</evidence>
<dbReference type="InterPro" id="IPR052509">
    <property type="entry name" value="Metal_resp_DNA-bind_regulator"/>
</dbReference>